<organism evidence="2 3">
    <name type="scientific">Desulforamulus ferrireducens</name>
    <dbReference type="NCBI Taxonomy" id="1833852"/>
    <lineage>
        <taxon>Bacteria</taxon>
        <taxon>Bacillati</taxon>
        <taxon>Bacillota</taxon>
        <taxon>Clostridia</taxon>
        <taxon>Eubacteriales</taxon>
        <taxon>Peptococcaceae</taxon>
        <taxon>Desulforamulus</taxon>
    </lineage>
</organism>
<sequence>MYRKGQALIKGLERAQKITNSPDIARINWEKFDPQLFIAQYTDLQDILLKHKDQPIDIDNIWICELFNEGRKIEQQIEDILIQVKDYRTGVFGWKTKWENQLRKLMQISNDLREFEQEVLDYQNITIFSDVTNSMVSSSQMLRIIKHKESRAYDIIHLRLSGIENKRVSYISLLVAISVTIISALNYFCK</sequence>
<feature type="transmembrane region" description="Helical" evidence="1">
    <location>
        <begin position="168"/>
        <end position="188"/>
    </location>
</feature>
<dbReference type="AlphaFoldDB" id="A0A1S6IX89"/>
<dbReference type="KEGG" id="dfg:B0537_09955"/>
<name>A0A1S6IX89_9FIRM</name>
<evidence type="ECO:0000313" key="2">
    <source>
        <dbReference type="EMBL" id="AQS59387.1"/>
    </source>
</evidence>
<dbReference type="EMBL" id="CP019698">
    <property type="protein sequence ID" value="AQS59387.1"/>
    <property type="molecule type" value="Genomic_DNA"/>
</dbReference>
<keyword evidence="1" id="KW-0812">Transmembrane</keyword>
<keyword evidence="1" id="KW-1133">Transmembrane helix</keyword>
<keyword evidence="3" id="KW-1185">Reference proteome</keyword>
<evidence type="ECO:0000256" key="1">
    <source>
        <dbReference type="SAM" id="Phobius"/>
    </source>
</evidence>
<proteinExistence type="predicted"/>
<gene>
    <name evidence="2" type="ORF">B0537_09955</name>
</gene>
<dbReference type="OrthoDB" id="1786319at2"/>
<reference evidence="2 3" key="1">
    <citation type="journal article" date="2016" name="Int. J. Syst. Evol. Microbiol.">
        <title>Desulfotomaculum ferrireducens sp. nov., a moderately thermophilic sulfate-reducing and dissimilatory Fe(III)-reducing bacterium isolated from compost.</title>
        <authorList>
            <person name="Yang G."/>
            <person name="Guo J."/>
            <person name="Zhuang L."/>
            <person name="Yuan Y."/>
            <person name="Zhou S."/>
        </authorList>
    </citation>
    <scope>NUCLEOTIDE SEQUENCE [LARGE SCALE GENOMIC DNA]</scope>
    <source>
        <strain evidence="2 3">GSS09</strain>
    </source>
</reference>
<dbReference type="RefSeq" id="WP_077714456.1">
    <property type="nucleotide sequence ID" value="NZ_CP019698.1"/>
</dbReference>
<dbReference type="Proteomes" id="UP000189464">
    <property type="component" value="Chromosome"/>
</dbReference>
<keyword evidence="1" id="KW-0472">Membrane</keyword>
<accession>A0A1S6IX89</accession>
<protein>
    <submittedName>
        <fullName evidence="2">Uncharacterized protein</fullName>
    </submittedName>
</protein>
<evidence type="ECO:0000313" key="3">
    <source>
        <dbReference type="Proteomes" id="UP000189464"/>
    </source>
</evidence>